<evidence type="ECO:0000259" key="4">
    <source>
        <dbReference type="Pfam" id="PF16845"/>
    </source>
</evidence>
<feature type="domain" description="Cystatin" evidence="4">
    <location>
        <begin position="35"/>
        <end position="126"/>
    </location>
</feature>
<evidence type="ECO:0000256" key="2">
    <source>
        <dbReference type="ARBA" id="ARBA00022704"/>
    </source>
</evidence>
<sequence>MASQYVLIVLVSCLLLLQNALADVLTIPPEEWHPITDLKSPKVTKIGEFAVTQHNKEAKVDLQFDAVKKGEFYQIVIRKRINPVISRTIYRLLISAKDHGIASDYNAEVYEEVVPTKTMNLTSFTKA</sequence>
<evidence type="ECO:0000313" key="6">
    <source>
        <dbReference type="Proteomes" id="UP001141806"/>
    </source>
</evidence>
<dbReference type="PANTHER" id="PTHR47364">
    <property type="entry name" value="CYSTEINE PROTEINASE INHIBITOR 5"/>
    <property type="match status" value="1"/>
</dbReference>
<organism evidence="5 6">
    <name type="scientific">Protea cynaroides</name>
    <dbReference type="NCBI Taxonomy" id="273540"/>
    <lineage>
        <taxon>Eukaryota</taxon>
        <taxon>Viridiplantae</taxon>
        <taxon>Streptophyta</taxon>
        <taxon>Embryophyta</taxon>
        <taxon>Tracheophyta</taxon>
        <taxon>Spermatophyta</taxon>
        <taxon>Magnoliopsida</taxon>
        <taxon>Proteales</taxon>
        <taxon>Proteaceae</taxon>
        <taxon>Protea</taxon>
    </lineage>
</organism>
<gene>
    <name evidence="5" type="ORF">NE237_004732</name>
</gene>
<dbReference type="Pfam" id="PF16845">
    <property type="entry name" value="SQAPI"/>
    <property type="match status" value="1"/>
</dbReference>
<evidence type="ECO:0000256" key="1">
    <source>
        <dbReference type="ARBA" id="ARBA00022690"/>
    </source>
</evidence>
<protein>
    <recommendedName>
        <fullName evidence="4">Cystatin domain-containing protein</fullName>
    </recommendedName>
</protein>
<keyword evidence="3" id="KW-0732">Signal</keyword>
<dbReference type="Proteomes" id="UP001141806">
    <property type="component" value="Unassembled WGS sequence"/>
</dbReference>
<evidence type="ECO:0000256" key="3">
    <source>
        <dbReference type="SAM" id="SignalP"/>
    </source>
</evidence>
<keyword evidence="6" id="KW-1185">Reference proteome</keyword>
<reference evidence="5" key="1">
    <citation type="journal article" date="2023" name="Plant J.">
        <title>The genome of the king protea, Protea cynaroides.</title>
        <authorList>
            <person name="Chang J."/>
            <person name="Duong T.A."/>
            <person name="Schoeman C."/>
            <person name="Ma X."/>
            <person name="Roodt D."/>
            <person name="Barker N."/>
            <person name="Li Z."/>
            <person name="Van de Peer Y."/>
            <person name="Mizrachi E."/>
        </authorList>
    </citation>
    <scope>NUCLEOTIDE SEQUENCE</scope>
    <source>
        <tissue evidence="5">Young leaves</tissue>
    </source>
</reference>
<dbReference type="EMBL" id="JAMYWD010000005">
    <property type="protein sequence ID" value="KAJ4971633.1"/>
    <property type="molecule type" value="Genomic_DNA"/>
</dbReference>
<dbReference type="InterPro" id="IPR046350">
    <property type="entry name" value="Cystatin_sf"/>
</dbReference>
<feature type="signal peptide" evidence="3">
    <location>
        <begin position="1"/>
        <end position="22"/>
    </location>
</feature>
<dbReference type="AlphaFoldDB" id="A0A9Q0KJ83"/>
<dbReference type="InterPro" id="IPR000010">
    <property type="entry name" value="Cystatin_dom"/>
</dbReference>
<feature type="chain" id="PRO_5040312378" description="Cystatin domain-containing protein" evidence="3">
    <location>
        <begin position="23"/>
        <end position="127"/>
    </location>
</feature>
<dbReference type="GO" id="GO:0004869">
    <property type="term" value="F:cysteine-type endopeptidase inhibitor activity"/>
    <property type="evidence" value="ECO:0007669"/>
    <property type="project" value="UniProtKB-KW"/>
</dbReference>
<dbReference type="SUPFAM" id="SSF54403">
    <property type="entry name" value="Cystatin/monellin"/>
    <property type="match status" value="1"/>
</dbReference>
<comment type="caution">
    <text evidence="5">The sequence shown here is derived from an EMBL/GenBank/DDBJ whole genome shotgun (WGS) entry which is preliminary data.</text>
</comment>
<dbReference type="PANTHER" id="PTHR47364:SF2">
    <property type="entry name" value="CYSTEINE PROTEINASE INHIBITOR 5"/>
    <property type="match status" value="1"/>
</dbReference>
<proteinExistence type="predicted"/>
<dbReference type="OrthoDB" id="2016588at2759"/>
<dbReference type="Gene3D" id="3.10.450.10">
    <property type="match status" value="1"/>
</dbReference>
<keyword evidence="1" id="KW-0646">Protease inhibitor</keyword>
<name>A0A9Q0KJ83_9MAGN</name>
<accession>A0A9Q0KJ83</accession>
<keyword evidence="2" id="KW-0789">Thiol protease inhibitor</keyword>
<evidence type="ECO:0000313" key="5">
    <source>
        <dbReference type="EMBL" id="KAJ4971633.1"/>
    </source>
</evidence>